<sequence length="688" mass="76780">MPPAMVLVPPPFTFPAAAARTRMAVPAYEVMFGKLQRRSLFDDYFDQVGSITSGMIMLRPLVDSHVDLTAKMTTTGGEALFRWQSMVQLRSCAYYPKYRIGAFGTFPLLKANRDCSEGDYGIMGLRYGSENLSIGASFLPFALSGQVPYGAWLVGRKGNLSAGIQYKPLSGESMHPVPLTDLKNWNCAISYGMGSTSPLNPSFNFSLELVRNTQLVASFYQHFVVQRKVMNPREEEHIIGTTNFVDFGLELATSLDKDKAKENDSNPLFQVAASWQASRNFLVKGKFGPSKSSMALAMKSWWRPFFTFSFTAMYDHLNGTGSYGFGISVEDLKEPSYQMADSNYVIVTQNKEDVEPRFLKKLGKKHMFQPDIDSGNYDNLPTGLKPIDKIFKAEPPPPMVLVPPLFDYPPIAARTRMSVPAYELMFGKLSLQNLFEDYFDHAGNMTSRVMLKPLEDPHVDLIATVRSCAYHPKYRVGAFGTFPLLMGNRVRSEDYGVMGVRYGSENLSFGSSFVPFPGSAELPFGAWLVGRKGSLSAGVQYKPLNWKNWNCAISYGVGLTSPLSPSFIFSVELARSTEGKFGPSKSSMALAMKSWWRPFFTFSFTAMYDHLNGTGSYGFGISVEDLKEPSYQMADSNYVIVTQNKEDVEPRFLKKLGKKHMFQPDIDSGNYDNLPTGLKPIDKILVTD</sequence>
<evidence type="ECO:0000313" key="1">
    <source>
        <dbReference type="EnsemblPlants" id="OMERI05G22930.1"/>
    </source>
</evidence>
<dbReference type="EnsemblPlants" id="OMERI05G22930.1">
    <property type="protein sequence ID" value="OMERI05G22930.1"/>
    <property type="gene ID" value="OMERI05G22930"/>
</dbReference>
<accession>A0A0E0DUS5</accession>
<reference evidence="1" key="2">
    <citation type="submission" date="2018-05" db="EMBL/GenBank/DDBJ databases">
        <title>OmerRS3 (Oryza meridionalis Reference Sequence Version 3).</title>
        <authorList>
            <person name="Zhang J."/>
            <person name="Kudrna D."/>
            <person name="Lee S."/>
            <person name="Talag J."/>
            <person name="Welchert J."/>
            <person name="Wing R.A."/>
        </authorList>
    </citation>
    <scope>NUCLEOTIDE SEQUENCE [LARGE SCALE GENOMIC DNA]</scope>
    <source>
        <strain evidence="1">cv. OR44</strain>
    </source>
</reference>
<dbReference type="PANTHER" id="PTHR35738">
    <property type="entry name" value="OS05G0577800 PROTEIN"/>
    <property type="match status" value="1"/>
</dbReference>
<dbReference type="Gene3D" id="2.40.160.10">
    <property type="entry name" value="Porin"/>
    <property type="match status" value="1"/>
</dbReference>
<dbReference type="InterPro" id="IPR023614">
    <property type="entry name" value="Porin_dom_sf"/>
</dbReference>
<evidence type="ECO:0000313" key="2">
    <source>
        <dbReference type="Proteomes" id="UP000008021"/>
    </source>
</evidence>
<keyword evidence="2" id="KW-1185">Reference proteome</keyword>
<reference evidence="1" key="1">
    <citation type="submission" date="2015-04" db="UniProtKB">
        <authorList>
            <consortium name="EnsemblPlants"/>
        </authorList>
    </citation>
    <scope>IDENTIFICATION</scope>
</reference>
<name>A0A0E0DUS5_9ORYZ</name>
<dbReference type="STRING" id="40149.A0A0E0DUS5"/>
<proteinExistence type="predicted"/>
<organism evidence="1">
    <name type="scientific">Oryza meridionalis</name>
    <dbReference type="NCBI Taxonomy" id="40149"/>
    <lineage>
        <taxon>Eukaryota</taxon>
        <taxon>Viridiplantae</taxon>
        <taxon>Streptophyta</taxon>
        <taxon>Embryophyta</taxon>
        <taxon>Tracheophyta</taxon>
        <taxon>Spermatophyta</taxon>
        <taxon>Magnoliopsida</taxon>
        <taxon>Liliopsida</taxon>
        <taxon>Poales</taxon>
        <taxon>Poaceae</taxon>
        <taxon>BOP clade</taxon>
        <taxon>Oryzoideae</taxon>
        <taxon>Oryzeae</taxon>
        <taxon>Oryzinae</taxon>
        <taxon>Oryza</taxon>
    </lineage>
</organism>
<dbReference type="PANTHER" id="PTHR35738:SF3">
    <property type="entry name" value="OS05G0577800 PROTEIN"/>
    <property type="match status" value="1"/>
</dbReference>
<protein>
    <submittedName>
        <fullName evidence="1">Uncharacterized protein</fullName>
    </submittedName>
</protein>
<dbReference type="Gramene" id="OMERI05G22930.1">
    <property type="protein sequence ID" value="OMERI05G22930.1"/>
    <property type="gene ID" value="OMERI05G22930"/>
</dbReference>
<dbReference type="AlphaFoldDB" id="A0A0E0DUS5"/>
<dbReference type="HOGENOM" id="CLU_011284_0_0_1"/>
<dbReference type="Proteomes" id="UP000008021">
    <property type="component" value="Chromosome 5"/>
</dbReference>